<evidence type="ECO:0000256" key="4">
    <source>
        <dbReference type="ARBA" id="ARBA00022448"/>
    </source>
</evidence>
<dbReference type="GO" id="GO:0015098">
    <property type="term" value="F:molybdate ion transmembrane transporter activity"/>
    <property type="evidence" value="ECO:0007669"/>
    <property type="project" value="InterPro"/>
</dbReference>
<dbReference type="PANTHER" id="PTHR23516:SF1">
    <property type="entry name" value="MOLYBDATE-ANION TRANSPORTER"/>
    <property type="match status" value="1"/>
</dbReference>
<dbReference type="GO" id="GO:0006811">
    <property type="term" value="P:monoatomic ion transport"/>
    <property type="evidence" value="ECO:0007669"/>
    <property type="project" value="UniProtKB-KW"/>
</dbReference>
<dbReference type="Pfam" id="PF05631">
    <property type="entry name" value="MFS_5"/>
    <property type="match status" value="1"/>
</dbReference>
<feature type="transmembrane region" description="Helical" evidence="12">
    <location>
        <begin position="150"/>
        <end position="171"/>
    </location>
</feature>
<evidence type="ECO:0000256" key="12">
    <source>
        <dbReference type="SAM" id="Phobius"/>
    </source>
</evidence>
<dbReference type="GO" id="GO:0005886">
    <property type="term" value="C:plasma membrane"/>
    <property type="evidence" value="ECO:0007669"/>
    <property type="project" value="UniProtKB-SubCell"/>
</dbReference>
<evidence type="ECO:0000313" key="13">
    <source>
        <dbReference type="EMBL" id="EAT80507.2"/>
    </source>
</evidence>
<dbReference type="VEuPathDB" id="FungiDB:JI435_120950"/>
<evidence type="ECO:0000256" key="10">
    <source>
        <dbReference type="ARBA" id="ARBA00030646"/>
    </source>
</evidence>
<dbReference type="InterPro" id="IPR008509">
    <property type="entry name" value="MOT2/MFSD5"/>
</dbReference>
<feature type="transmembrane region" description="Helical" evidence="12">
    <location>
        <begin position="115"/>
        <end position="138"/>
    </location>
</feature>
<feature type="transmembrane region" description="Helical" evidence="12">
    <location>
        <begin position="229"/>
        <end position="247"/>
    </location>
</feature>
<feature type="transmembrane region" description="Helical" evidence="12">
    <location>
        <begin position="75"/>
        <end position="94"/>
    </location>
</feature>
<dbReference type="InterPro" id="IPR036259">
    <property type="entry name" value="MFS_trans_sf"/>
</dbReference>
<organism evidence="13 14">
    <name type="scientific">Phaeosphaeria nodorum (strain SN15 / ATCC MYA-4574 / FGSC 10173)</name>
    <name type="common">Glume blotch fungus</name>
    <name type="synonym">Parastagonospora nodorum</name>
    <dbReference type="NCBI Taxonomy" id="321614"/>
    <lineage>
        <taxon>Eukaryota</taxon>
        <taxon>Fungi</taxon>
        <taxon>Dikarya</taxon>
        <taxon>Ascomycota</taxon>
        <taxon>Pezizomycotina</taxon>
        <taxon>Dothideomycetes</taxon>
        <taxon>Pleosporomycetidae</taxon>
        <taxon>Pleosporales</taxon>
        <taxon>Pleosporineae</taxon>
        <taxon>Phaeosphaeriaceae</taxon>
        <taxon>Parastagonospora</taxon>
    </lineage>
</organism>
<evidence type="ECO:0000256" key="9">
    <source>
        <dbReference type="ARBA" id="ARBA00023136"/>
    </source>
</evidence>
<dbReference type="InParanoid" id="Q0U819"/>
<comment type="function">
    <text evidence="1">Mediates high-affinity intracellular uptake of the rare oligo-element molybdenum.</text>
</comment>
<keyword evidence="5" id="KW-1003">Cell membrane</keyword>
<dbReference type="HOGENOM" id="CLU_034007_0_0_1"/>
<keyword evidence="6 12" id="KW-0812">Transmembrane</keyword>
<keyword evidence="8" id="KW-0406">Ion transport</keyword>
<evidence type="ECO:0000256" key="6">
    <source>
        <dbReference type="ARBA" id="ARBA00022692"/>
    </source>
</evidence>
<sequence>MALLPNIPAKRYTDEKGLPEETVAFLFLIGFVSAGISASFAGSFADRHGRRTACLAYCVIYSLSSFTLLSDNIYVLFFGRILGGISGTLLWSVFESWLVAEFNKLMLEEAEADTAMSAIFSLMTTSNTCVAIVAGLIAEWLVRTTGTAKTPFMLSAGCLSLAFLAITKYWGENYGASNRASAEGAALLQQEEAEAKQPPTSTLRSILRGVLVLASLCFFIPGHVRDERITLWCFCIFELCCGAYYPVMASLKGKLVDDGLRASVYGMLRIPLNVFVVLALSTTKEGEAHRDLVFITCSALLIVAAIVVHKVLV</sequence>
<evidence type="ECO:0000256" key="7">
    <source>
        <dbReference type="ARBA" id="ARBA00022989"/>
    </source>
</evidence>
<evidence type="ECO:0000256" key="5">
    <source>
        <dbReference type="ARBA" id="ARBA00022475"/>
    </source>
</evidence>
<feature type="transmembrane region" description="Helical" evidence="12">
    <location>
        <begin position="206"/>
        <end position="223"/>
    </location>
</feature>
<dbReference type="PANTHER" id="PTHR23516">
    <property type="entry name" value="SAM (S-ADENOSYL METHIONINE) TRANSPORTER"/>
    <property type="match status" value="1"/>
</dbReference>
<name>Q0U819_PHANO</name>
<proteinExistence type="predicted"/>
<dbReference type="Proteomes" id="UP000001055">
    <property type="component" value="Unassembled WGS sequence"/>
</dbReference>
<dbReference type="EMBL" id="CH445345">
    <property type="protein sequence ID" value="EAT80507.2"/>
    <property type="molecule type" value="Genomic_DNA"/>
</dbReference>
<evidence type="ECO:0000256" key="2">
    <source>
        <dbReference type="ARBA" id="ARBA00004651"/>
    </source>
</evidence>
<keyword evidence="4" id="KW-0813">Transport</keyword>
<accession>Q0U819</accession>
<evidence type="ECO:0000256" key="11">
    <source>
        <dbReference type="ARBA" id="ARBA00032555"/>
    </source>
</evidence>
<gene>
    <name evidence="13" type="ORF">SNOG_12095</name>
</gene>
<evidence type="ECO:0000256" key="3">
    <source>
        <dbReference type="ARBA" id="ARBA00021242"/>
    </source>
</evidence>
<dbReference type="STRING" id="321614.Q0U819"/>
<protein>
    <recommendedName>
        <fullName evidence="3">Molybdate-anion transporter</fullName>
    </recommendedName>
    <alternativeName>
        <fullName evidence="10">Major facilitator superfamily domain-containing protein 5</fullName>
    </alternativeName>
    <alternativeName>
        <fullName evidence="11">Molybdate transporter 2 homolog</fullName>
    </alternativeName>
</protein>
<evidence type="ECO:0000256" key="8">
    <source>
        <dbReference type="ARBA" id="ARBA00023065"/>
    </source>
</evidence>
<comment type="subcellular location">
    <subcellularLocation>
        <location evidence="2">Cell membrane</location>
        <topology evidence="2">Multi-pass membrane protein</topology>
    </subcellularLocation>
</comment>
<feature type="transmembrane region" description="Helical" evidence="12">
    <location>
        <begin position="259"/>
        <end position="280"/>
    </location>
</feature>
<dbReference type="RefSeq" id="XP_001802329.1">
    <property type="nucleotide sequence ID" value="XM_001802277.1"/>
</dbReference>
<dbReference type="Gene3D" id="1.20.1250.20">
    <property type="entry name" value="MFS general substrate transporter like domains"/>
    <property type="match status" value="1"/>
</dbReference>
<reference evidence="14" key="1">
    <citation type="journal article" date="2007" name="Plant Cell">
        <title>Dothideomycete-plant interactions illuminated by genome sequencing and EST analysis of the wheat pathogen Stagonospora nodorum.</title>
        <authorList>
            <person name="Hane J.K."/>
            <person name="Lowe R.G."/>
            <person name="Solomon P.S."/>
            <person name="Tan K.C."/>
            <person name="Schoch C.L."/>
            <person name="Spatafora J.W."/>
            <person name="Crous P.W."/>
            <person name="Kodira C."/>
            <person name="Birren B.W."/>
            <person name="Galagan J.E."/>
            <person name="Torriani S.F."/>
            <person name="McDonald B.A."/>
            <person name="Oliver R.P."/>
        </authorList>
    </citation>
    <scope>NUCLEOTIDE SEQUENCE [LARGE SCALE GENOMIC DNA]</scope>
    <source>
        <strain evidence="14">SN15 / ATCC MYA-4574 / FGSC 10173</strain>
    </source>
</reference>
<dbReference type="SUPFAM" id="SSF103473">
    <property type="entry name" value="MFS general substrate transporter"/>
    <property type="match status" value="1"/>
</dbReference>
<feature type="transmembrane region" description="Helical" evidence="12">
    <location>
        <begin position="292"/>
        <end position="312"/>
    </location>
</feature>
<keyword evidence="7 12" id="KW-1133">Transmembrane helix</keyword>
<keyword evidence="9 12" id="KW-0472">Membrane</keyword>
<feature type="transmembrane region" description="Helical" evidence="12">
    <location>
        <begin position="23"/>
        <end position="45"/>
    </location>
</feature>
<evidence type="ECO:0000313" key="14">
    <source>
        <dbReference type="Proteomes" id="UP000001055"/>
    </source>
</evidence>
<dbReference type="KEGG" id="pno:SNOG_12095"/>
<dbReference type="GeneID" id="5979239"/>
<evidence type="ECO:0000256" key="1">
    <source>
        <dbReference type="ARBA" id="ARBA00003019"/>
    </source>
</evidence>
<dbReference type="AlphaFoldDB" id="Q0U819"/>
<dbReference type="eggNOG" id="KOG4332">
    <property type="taxonomic scope" value="Eukaryota"/>
</dbReference>